<keyword evidence="6" id="KW-0496">Mitochondrion</keyword>
<reference evidence="6" key="2">
    <citation type="submission" date="2002-09" db="EMBL/GenBank/DDBJ databases">
        <title>The complete nucleotide sequence of the highly rearranged mitochondrial genome of the plague thrips, Thrips imaginis (Thysanoptera, Insecta): an extraordinary arrangement of rRNA genes and convergence of two novel gene boundaries.</title>
        <authorList>
            <person name="Shao R."/>
            <person name="Barker S.C."/>
        </authorList>
    </citation>
    <scope>NUCLEOTIDE SEQUENCE</scope>
</reference>
<evidence type="ECO:0000256" key="2">
    <source>
        <dbReference type="ARBA" id="ARBA00022967"/>
    </source>
</evidence>
<evidence type="ECO:0000256" key="4">
    <source>
        <dbReference type="SAM" id="Phobius"/>
    </source>
</evidence>
<feature type="domain" description="NADH dehydrogenase subunit 5 C-terminal" evidence="5">
    <location>
        <begin position="2"/>
        <end position="59"/>
    </location>
</feature>
<dbReference type="AlphaFoldDB" id="Q94XD1"/>
<dbReference type="EMBL" id="AH010776">
    <property type="protein sequence ID" value="AAK55298.1"/>
    <property type="molecule type" value="Genomic_DNA"/>
</dbReference>
<reference evidence="6" key="1">
    <citation type="journal article" date="2001" name="Mol. Biol. Evol.">
        <title>Increased rate of gene rearrangement in the mitochondrial genomes of three orders of hemipteroid insects.</title>
        <authorList>
            <person name="Shao R."/>
            <person name="Campbell N.J."/>
            <person name="Schmidt E.R."/>
            <person name="Barker S.C."/>
        </authorList>
    </citation>
    <scope>NUCLEOTIDE SEQUENCE</scope>
</reference>
<protein>
    <submittedName>
        <fullName evidence="6">NADH dehydrogenase subunit 5</fullName>
    </submittedName>
</protein>
<keyword evidence="1" id="KW-0813">Transport</keyword>
<geneLocation type="mitochondrion" evidence="6"/>
<feature type="non-terminal residue" evidence="6">
    <location>
        <position position="1"/>
    </location>
</feature>
<accession>Q94XD1</accession>
<name>Q94XD1_9NEOP</name>
<evidence type="ECO:0000259" key="5">
    <source>
        <dbReference type="Pfam" id="PF06455"/>
    </source>
</evidence>
<sequence length="62" mass="7171">VLKLGYSYFKTIDSGWGETFGGQGFYKTIISISKSLLQSIYSLMFISVYLFFLFLFMLMKIS</sequence>
<keyword evidence="4" id="KW-0472">Membrane</keyword>
<evidence type="ECO:0000256" key="3">
    <source>
        <dbReference type="ARBA" id="ARBA00023027"/>
    </source>
</evidence>
<feature type="transmembrane region" description="Helical" evidence="4">
    <location>
        <begin position="40"/>
        <end position="59"/>
    </location>
</feature>
<organism evidence="6">
    <name type="scientific">Caecilius quercus</name>
    <dbReference type="NCBI Taxonomy" id="159986"/>
    <lineage>
        <taxon>Eukaryota</taxon>
        <taxon>Metazoa</taxon>
        <taxon>Ecdysozoa</taxon>
        <taxon>Arthropoda</taxon>
        <taxon>Hexapoda</taxon>
        <taxon>Insecta</taxon>
        <taxon>Pterygota</taxon>
        <taxon>Neoptera</taxon>
        <taxon>Paraneoptera</taxon>
        <taxon>Psocodea</taxon>
        <taxon>Psocomorpha</taxon>
        <taxon>Caeciliusetae</taxon>
        <taxon>Caeciliusidae</taxon>
        <taxon>Caecilius</taxon>
    </lineage>
</organism>
<dbReference type="InterPro" id="IPR010934">
    <property type="entry name" value="NADH_DH_su5_C"/>
</dbReference>
<keyword evidence="4" id="KW-1133">Transmembrane helix</keyword>
<keyword evidence="3" id="KW-0520">NAD</keyword>
<keyword evidence="2" id="KW-1278">Translocase</keyword>
<dbReference type="Pfam" id="PF06455">
    <property type="entry name" value="NADH5_C"/>
    <property type="match status" value="1"/>
</dbReference>
<evidence type="ECO:0000256" key="1">
    <source>
        <dbReference type="ARBA" id="ARBA00022448"/>
    </source>
</evidence>
<evidence type="ECO:0000313" key="6">
    <source>
        <dbReference type="EMBL" id="AAK55298.1"/>
    </source>
</evidence>
<proteinExistence type="predicted"/>
<keyword evidence="4" id="KW-0812">Transmembrane</keyword>
<gene>
    <name evidence="6" type="primary">nad5</name>
</gene>